<dbReference type="AlphaFoldDB" id="A0A096FKX0"/>
<comment type="caution">
    <text evidence="1">The sequence shown here is derived from an EMBL/GenBank/DDBJ whole genome shotgun (WGS) entry which is preliminary data.</text>
</comment>
<accession>A0A096FKX0</accession>
<reference evidence="1 2" key="1">
    <citation type="submission" date="2013-09" db="EMBL/GenBank/DDBJ databases">
        <title>High correlation between genotypes and phenotypes of environmental bacteria Comamonas testosteroni strains.</title>
        <authorList>
            <person name="Liu L."/>
            <person name="Zhu W."/>
            <person name="Xia X."/>
            <person name="Xu B."/>
            <person name="Luo M."/>
            <person name="Wang G."/>
        </authorList>
    </citation>
    <scope>NUCLEOTIDE SEQUENCE [LARGE SCALE GENOMIC DNA]</scope>
    <source>
        <strain evidence="1 2">JL40</strain>
    </source>
</reference>
<evidence type="ECO:0000313" key="1">
    <source>
        <dbReference type="EMBL" id="KGH30559.1"/>
    </source>
</evidence>
<evidence type="ECO:0000313" key="2">
    <source>
        <dbReference type="Proteomes" id="UP000029553"/>
    </source>
</evidence>
<protein>
    <submittedName>
        <fullName evidence="1">Uncharacterized protein</fullName>
    </submittedName>
</protein>
<sequence>MKQPAGQTIVQLAVQSDRRTGSEALFSGVATLCLTRFFDAHLCFFVFVLTQSGFVNRWAIDKVASRHCSAINFMKDRIVFR</sequence>
<name>A0A096FKX0_COMTE</name>
<dbReference type="EMBL" id="AWOR01000043">
    <property type="protein sequence ID" value="KGH30559.1"/>
    <property type="molecule type" value="Genomic_DNA"/>
</dbReference>
<dbReference type="Proteomes" id="UP000029553">
    <property type="component" value="Unassembled WGS sequence"/>
</dbReference>
<proteinExistence type="predicted"/>
<organism evidence="1 2">
    <name type="scientific">Comamonas testosteroni</name>
    <name type="common">Pseudomonas testosteroni</name>
    <dbReference type="NCBI Taxonomy" id="285"/>
    <lineage>
        <taxon>Bacteria</taxon>
        <taxon>Pseudomonadati</taxon>
        <taxon>Pseudomonadota</taxon>
        <taxon>Betaproteobacteria</taxon>
        <taxon>Burkholderiales</taxon>
        <taxon>Comamonadaceae</taxon>
        <taxon>Comamonas</taxon>
    </lineage>
</organism>
<gene>
    <name evidence="1" type="ORF">P353_09920</name>
</gene>